<name>A0ABQ1ZF41_9BACL</name>
<dbReference type="EMBL" id="BMFU01000004">
    <property type="protein sequence ID" value="GGH58980.1"/>
    <property type="molecule type" value="Genomic_DNA"/>
</dbReference>
<dbReference type="Proteomes" id="UP000652153">
    <property type="component" value="Unassembled WGS sequence"/>
</dbReference>
<evidence type="ECO:0000313" key="2">
    <source>
        <dbReference type="Proteomes" id="UP000652153"/>
    </source>
</evidence>
<sequence length="75" mass="8297">MGSTNVNPLHPFACFGLNYAQNTCARMKFFCGFGYVHGTGNSKGLTSHGTINRSPELIQANNEIWGNNEHDDHQK</sequence>
<organism evidence="1 2">
    <name type="scientific">Paenibacillus silvae</name>
    <dbReference type="NCBI Taxonomy" id="1325358"/>
    <lineage>
        <taxon>Bacteria</taxon>
        <taxon>Bacillati</taxon>
        <taxon>Bacillota</taxon>
        <taxon>Bacilli</taxon>
        <taxon>Bacillales</taxon>
        <taxon>Paenibacillaceae</taxon>
        <taxon>Paenibacillus</taxon>
    </lineage>
</organism>
<protein>
    <submittedName>
        <fullName evidence="1">Uncharacterized protein</fullName>
    </submittedName>
</protein>
<gene>
    <name evidence="1" type="ORF">GCM10008014_32170</name>
</gene>
<accession>A0ABQ1ZF41</accession>
<keyword evidence="2" id="KW-1185">Reference proteome</keyword>
<comment type="caution">
    <text evidence="1">The sequence shown here is derived from an EMBL/GenBank/DDBJ whole genome shotgun (WGS) entry which is preliminary data.</text>
</comment>
<reference evidence="2" key="1">
    <citation type="journal article" date="2019" name="Int. J. Syst. Evol. Microbiol.">
        <title>The Global Catalogue of Microorganisms (GCM) 10K type strain sequencing project: providing services to taxonomists for standard genome sequencing and annotation.</title>
        <authorList>
            <consortium name="The Broad Institute Genomics Platform"/>
            <consortium name="The Broad Institute Genome Sequencing Center for Infectious Disease"/>
            <person name="Wu L."/>
            <person name="Ma J."/>
        </authorList>
    </citation>
    <scope>NUCLEOTIDE SEQUENCE [LARGE SCALE GENOMIC DNA]</scope>
    <source>
        <strain evidence="2">CGMCC 1.12770</strain>
    </source>
</reference>
<evidence type="ECO:0000313" key="1">
    <source>
        <dbReference type="EMBL" id="GGH58980.1"/>
    </source>
</evidence>
<proteinExistence type="predicted"/>